<dbReference type="EMBL" id="BSFK01000010">
    <property type="protein sequence ID" value="GLK76776.1"/>
    <property type="molecule type" value="Genomic_DNA"/>
</dbReference>
<organism evidence="2 3">
    <name type="scientific">Methylopila jiangsuensis</name>
    <dbReference type="NCBI Taxonomy" id="586230"/>
    <lineage>
        <taxon>Bacteria</taxon>
        <taxon>Pseudomonadati</taxon>
        <taxon>Pseudomonadota</taxon>
        <taxon>Alphaproteobacteria</taxon>
        <taxon>Hyphomicrobiales</taxon>
        <taxon>Methylopilaceae</taxon>
        <taxon>Methylopila</taxon>
    </lineage>
</organism>
<sequence>MFVKRHEGLNLLAVDPAVRREALRAREGPNRFSKAETREVGPLTVLIGRNPNPPFSPQPNDAKRAL</sequence>
<evidence type="ECO:0000313" key="3">
    <source>
        <dbReference type="Proteomes" id="UP001143364"/>
    </source>
</evidence>
<comment type="caution">
    <text evidence="2">The sequence shown here is derived from an EMBL/GenBank/DDBJ whole genome shotgun (WGS) entry which is preliminary data.</text>
</comment>
<reference evidence="2" key="2">
    <citation type="submission" date="2023-01" db="EMBL/GenBank/DDBJ databases">
        <authorList>
            <person name="Sun Q."/>
            <person name="Evtushenko L."/>
        </authorList>
    </citation>
    <scope>NUCLEOTIDE SEQUENCE</scope>
    <source>
        <strain evidence="2">VKM B-2555</strain>
    </source>
</reference>
<reference evidence="2" key="1">
    <citation type="journal article" date="2014" name="Int. J. Syst. Evol. Microbiol.">
        <title>Complete genome sequence of Corynebacterium casei LMG S-19264T (=DSM 44701T), isolated from a smear-ripened cheese.</title>
        <authorList>
            <consortium name="US DOE Joint Genome Institute (JGI-PGF)"/>
            <person name="Walter F."/>
            <person name="Albersmeier A."/>
            <person name="Kalinowski J."/>
            <person name="Ruckert C."/>
        </authorList>
    </citation>
    <scope>NUCLEOTIDE SEQUENCE</scope>
    <source>
        <strain evidence="2">VKM B-2555</strain>
    </source>
</reference>
<dbReference type="AlphaFoldDB" id="A0A9W6JI05"/>
<proteinExistence type="predicted"/>
<name>A0A9W6JI05_9HYPH</name>
<evidence type="ECO:0000313" key="2">
    <source>
        <dbReference type="EMBL" id="GLK76776.1"/>
    </source>
</evidence>
<dbReference type="Proteomes" id="UP001143364">
    <property type="component" value="Unassembled WGS sequence"/>
</dbReference>
<accession>A0A9W6JI05</accession>
<feature type="region of interest" description="Disordered" evidence="1">
    <location>
        <begin position="45"/>
        <end position="66"/>
    </location>
</feature>
<gene>
    <name evidence="2" type="ORF">GCM10008171_20300</name>
</gene>
<keyword evidence="3" id="KW-1185">Reference proteome</keyword>
<evidence type="ECO:0000256" key="1">
    <source>
        <dbReference type="SAM" id="MobiDB-lite"/>
    </source>
</evidence>
<protein>
    <submittedName>
        <fullName evidence="2">Uncharacterized protein</fullName>
    </submittedName>
</protein>